<dbReference type="Pfam" id="PF13563">
    <property type="entry name" value="2_5_RNA_ligase2"/>
    <property type="match status" value="1"/>
</dbReference>
<dbReference type="GO" id="GO:0004113">
    <property type="term" value="F:2',3'-cyclic-nucleotide 3'-phosphodiesterase activity"/>
    <property type="evidence" value="ECO:0007669"/>
    <property type="project" value="InterPro"/>
</dbReference>
<dbReference type="HAMAP" id="MF_01940">
    <property type="entry name" value="RNA_CPDase"/>
    <property type="match status" value="1"/>
</dbReference>
<feature type="active site" description="Proton donor" evidence="2">
    <location>
        <position position="49"/>
    </location>
</feature>
<name>A0A2T3NQL7_9GAMM</name>
<feature type="active site" description="Proton acceptor" evidence="2">
    <location>
        <position position="132"/>
    </location>
</feature>
<evidence type="ECO:0000256" key="1">
    <source>
        <dbReference type="ARBA" id="ARBA00022801"/>
    </source>
</evidence>
<gene>
    <name evidence="3" type="primary">thpR</name>
    <name evidence="3" type="ORF">C9I98_15820</name>
</gene>
<dbReference type="AlphaFoldDB" id="A0A2T3NQL7"/>
<dbReference type="InterPro" id="IPR009097">
    <property type="entry name" value="Cyclic_Pdiesterase"/>
</dbReference>
<proteinExistence type="inferred from homology"/>
<comment type="caution">
    <text evidence="3">The sequence shown here is derived from an EMBL/GenBank/DDBJ whole genome shotgun (WGS) entry which is preliminary data.</text>
</comment>
<comment type="catalytic activity">
    <reaction evidence="2">
        <text>a 3'-end 2',3'-cyclophospho-ribonucleotide-RNA + H2O = a 3'-end 2'-phospho-ribonucleotide-RNA + H(+)</text>
        <dbReference type="Rhea" id="RHEA:11828"/>
        <dbReference type="Rhea" id="RHEA-COMP:10464"/>
        <dbReference type="Rhea" id="RHEA-COMP:17353"/>
        <dbReference type="ChEBI" id="CHEBI:15377"/>
        <dbReference type="ChEBI" id="CHEBI:15378"/>
        <dbReference type="ChEBI" id="CHEBI:83064"/>
        <dbReference type="ChEBI" id="CHEBI:173113"/>
        <dbReference type="EC" id="3.1.4.58"/>
    </reaction>
</comment>
<evidence type="ECO:0000313" key="4">
    <source>
        <dbReference type="Proteomes" id="UP000241771"/>
    </source>
</evidence>
<keyword evidence="1 2" id="KW-0378">Hydrolase</keyword>
<organism evidence="3 4">
    <name type="scientific">Photobacterium sanctipauli</name>
    <dbReference type="NCBI Taxonomy" id="1342794"/>
    <lineage>
        <taxon>Bacteria</taxon>
        <taxon>Pseudomonadati</taxon>
        <taxon>Pseudomonadota</taxon>
        <taxon>Gammaproteobacteria</taxon>
        <taxon>Vibrionales</taxon>
        <taxon>Vibrionaceae</taxon>
        <taxon>Photobacterium</taxon>
    </lineage>
</organism>
<dbReference type="NCBIfam" id="TIGR02258">
    <property type="entry name" value="2_5_ligase"/>
    <property type="match status" value="1"/>
</dbReference>
<dbReference type="EC" id="3.1.4.58" evidence="2"/>
<dbReference type="GO" id="GO:0008664">
    <property type="term" value="F:RNA 2',3'-cyclic 3'-phosphodiesterase activity"/>
    <property type="evidence" value="ECO:0007669"/>
    <property type="project" value="UniProtKB-EC"/>
</dbReference>
<feature type="short sequence motif" description="HXTX 2" evidence="2">
    <location>
        <begin position="132"/>
        <end position="135"/>
    </location>
</feature>
<dbReference type="PANTHER" id="PTHR35561:SF1">
    <property type="entry name" value="RNA 2',3'-CYCLIC PHOSPHODIESTERASE"/>
    <property type="match status" value="1"/>
</dbReference>
<reference evidence="3 4" key="1">
    <citation type="submission" date="2018-01" db="EMBL/GenBank/DDBJ databases">
        <title>Whole genome sequencing of Histamine producing bacteria.</title>
        <authorList>
            <person name="Butler K."/>
        </authorList>
    </citation>
    <scope>NUCLEOTIDE SEQUENCE [LARGE SCALE GENOMIC DNA]</scope>
    <source>
        <strain evidence="3 4">DSM 100436</strain>
    </source>
</reference>
<feature type="short sequence motif" description="HXTX 1" evidence="2">
    <location>
        <begin position="49"/>
        <end position="52"/>
    </location>
</feature>
<dbReference type="Proteomes" id="UP000241771">
    <property type="component" value="Unassembled WGS sequence"/>
</dbReference>
<keyword evidence="4" id="KW-1185">Reference proteome</keyword>
<evidence type="ECO:0000313" key="3">
    <source>
        <dbReference type="EMBL" id="PSW18549.1"/>
    </source>
</evidence>
<dbReference type="SUPFAM" id="SSF55144">
    <property type="entry name" value="LigT-like"/>
    <property type="match status" value="1"/>
</dbReference>
<evidence type="ECO:0000256" key="2">
    <source>
        <dbReference type="HAMAP-Rule" id="MF_01940"/>
    </source>
</evidence>
<dbReference type="PANTHER" id="PTHR35561">
    <property type="entry name" value="RNA 2',3'-CYCLIC PHOSPHODIESTERASE"/>
    <property type="match status" value="1"/>
</dbReference>
<dbReference type="InterPro" id="IPR004175">
    <property type="entry name" value="RNA_CPDase"/>
</dbReference>
<accession>A0A2T3NQL7</accession>
<comment type="similarity">
    <text evidence="2">Belongs to the 2H phosphoesterase superfamily. ThpR family.</text>
</comment>
<protein>
    <recommendedName>
        <fullName evidence="2">RNA 2',3'-cyclic phosphodiesterase</fullName>
        <shortName evidence="2">RNA 2',3'-CPDase</shortName>
        <ecNumber evidence="2">3.1.4.58</ecNumber>
    </recommendedName>
</protein>
<dbReference type="Gene3D" id="3.90.1140.10">
    <property type="entry name" value="Cyclic phosphodiesterase"/>
    <property type="match status" value="1"/>
</dbReference>
<sequence length="191" mass="21521">MYITAMKEKKQRLFFAISPSRNAQDFKPLCQLSQRLSVFGRPVPTSNVHVTLAFLGGVSSQQTEAIRRATTRLNPPPAFTLNLDTLGYWKRSKVLWLGTESPPPAILQLAEQLKSLAIQNGINQESRPYRPHITLAKSVIQRPASLPDNPKFSFHFDHFGLYISESVVCAGRQGVRYTCLEQWPLQPTGTR</sequence>
<dbReference type="EMBL" id="PYMA01000010">
    <property type="protein sequence ID" value="PSW18549.1"/>
    <property type="molecule type" value="Genomic_DNA"/>
</dbReference>
<comment type="function">
    <text evidence="2">Hydrolyzes RNA 2',3'-cyclic phosphodiester to an RNA 2'-phosphomonoester.</text>
</comment>